<name>A0AAU8RH84_9FLAO</name>
<dbReference type="RefSeq" id="WP_029446531.1">
    <property type="nucleotide sequence ID" value="NZ_CP009976.1"/>
</dbReference>
<organism evidence="2 3">
    <name type="scientific">Cellulophaga baltica 18</name>
    <dbReference type="NCBI Taxonomy" id="1348584"/>
    <lineage>
        <taxon>Bacteria</taxon>
        <taxon>Pseudomonadati</taxon>
        <taxon>Bacteroidota</taxon>
        <taxon>Flavobacteriia</taxon>
        <taxon>Flavobacteriales</taxon>
        <taxon>Flavobacteriaceae</taxon>
        <taxon>Cellulophaga</taxon>
    </lineage>
</organism>
<feature type="transmembrane region" description="Helical" evidence="1">
    <location>
        <begin position="52"/>
        <end position="78"/>
    </location>
</feature>
<dbReference type="KEGG" id="cbat:M666_15115"/>
<evidence type="ECO:0000313" key="3">
    <source>
        <dbReference type="Proteomes" id="UP000030786"/>
    </source>
</evidence>
<keyword evidence="1" id="KW-0812">Transmembrane</keyword>
<gene>
    <name evidence="2" type="ORF">M666_15115</name>
</gene>
<evidence type="ECO:0000256" key="1">
    <source>
        <dbReference type="SAM" id="Phobius"/>
    </source>
</evidence>
<reference evidence="2 3" key="1">
    <citation type="journal article" date="2014" name="Environ. Microbiol.">
        <title>Contrasting genomic patterns and infection strategies of two co-existing Bacteroidetes podovirus genera.</title>
        <authorList>
            <person name="Holmfeldt K."/>
            <person name="Howard-Varona C."/>
            <person name="Solonenko N."/>
            <person name="Sullivan M.B."/>
        </authorList>
    </citation>
    <scope>NUCLEOTIDE SEQUENCE [LARGE SCALE GENOMIC DNA]</scope>
    <source>
        <strain evidence="2 3">18</strain>
    </source>
</reference>
<feature type="transmembrane region" description="Helical" evidence="1">
    <location>
        <begin position="20"/>
        <end position="40"/>
    </location>
</feature>
<proteinExistence type="predicted"/>
<sequence>MMEFSFEYYDWLKEININTSIIKSVAFFGVLLLIVPARILAIFMRTEVKKKFLWLVFVCVIATWLFGSLVVGVMASYIPGGLKLFLAWLAVLCNVLGFTVANHSRLYKIYEQQLTKGYYKN</sequence>
<evidence type="ECO:0008006" key="4">
    <source>
        <dbReference type="Google" id="ProtNLM"/>
    </source>
</evidence>
<dbReference type="AlphaFoldDB" id="A0AAU8RH84"/>
<evidence type="ECO:0000313" key="2">
    <source>
        <dbReference type="EMBL" id="AIZ42785.1"/>
    </source>
</evidence>
<protein>
    <recommendedName>
        <fullName evidence="4">Import component protein</fullName>
    </recommendedName>
</protein>
<feature type="transmembrane region" description="Helical" evidence="1">
    <location>
        <begin position="84"/>
        <end position="101"/>
    </location>
</feature>
<dbReference type="EMBL" id="CP009976">
    <property type="protein sequence ID" value="AIZ42785.1"/>
    <property type="molecule type" value="Genomic_DNA"/>
</dbReference>
<accession>A0AAU8RH84</accession>
<dbReference type="GeneID" id="78062064"/>
<dbReference type="Proteomes" id="UP000030786">
    <property type="component" value="Chromosome"/>
</dbReference>
<keyword evidence="1" id="KW-1133">Transmembrane helix</keyword>
<keyword evidence="1" id="KW-0472">Membrane</keyword>